<dbReference type="RefSeq" id="XP_028146205.1">
    <property type="nucleotide sequence ID" value="XM_028290404.1"/>
</dbReference>
<dbReference type="PANTHER" id="PTHR12236">
    <property type="entry name" value="STRUCTURAL CONTITUENT OF CUTICLE"/>
    <property type="match status" value="1"/>
</dbReference>
<dbReference type="PRINTS" id="PR00947">
    <property type="entry name" value="CUTICLE"/>
</dbReference>
<evidence type="ECO:0000256" key="1">
    <source>
        <dbReference type="ARBA" id="ARBA00022460"/>
    </source>
</evidence>
<dbReference type="Pfam" id="PF00379">
    <property type="entry name" value="Chitin_bind_4"/>
    <property type="match status" value="1"/>
</dbReference>
<keyword evidence="4" id="KW-0732">Signal</keyword>
<dbReference type="InterPro" id="IPR031311">
    <property type="entry name" value="CHIT_BIND_RR_consensus"/>
</dbReference>
<sequence>MVFKEVCVIVFSIAICTATNPLNYASYQQHPSSAVITQVVQPAALVQRTATVVQPALVQPAIVQPAVASVNVPVVQTRVEPYDPNPQYSYAYSVNDQNTGDSKSQHETRSGDVVRGQYSLTDPDGSRRTVDYAADPHNGFNAIVQRTIALRPH</sequence>
<dbReference type="AlphaFoldDB" id="A0A6P7GQZ7"/>
<reference evidence="5" key="1">
    <citation type="submission" date="2025-08" db="UniProtKB">
        <authorList>
            <consortium name="RefSeq"/>
        </authorList>
    </citation>
    <scope>IDENTIFICATION</scope>
    <source>
        <tissue evidence="5">Whole insect</tissue>
    </source>
</reference>
<dbReference type="InterPro" id="IPR051217">
    <property type="entry name" value="Insect_Cuticle_Struc_Prot"/>
</dbReference>
<dbReference type="GO" id="GO:0031012">
    <property type="term" value="C:extracellular matrix"/>
    <property type="evidence" value="ECO:0007669"/>
    <property type="project" value="TreeGrafter"/>
</dbReference>
<dbReference type="PROSITE" id="PS00233">
    <property type="entry name" value="CHIT_BIND_RR_1"/>
    <property type="match status" value="1"/>
</dbReference>
<proteinExistence type="predicted"/>
<feature type="region of interest" description="Disordered" evidence="3">
    <location>
        <begin position="95"/>
        <end position="126"/>
    </location>
</feature>
<dbReference type="PANTHER" id="PTHR12236:SF95">
    <property type="entry name" value="CUTICULAR PROTEIN 76BD, ISOFORM C-RELATED"/>
    <property type="match status" value="1"/>
</dbReference>
<name>A0A6P7GQZ7_DIAVI</name>
<dbReference type="InParanoid" id="A0A6P7GQZ7"/>
<dbReference type="PROSITE" id="PS51155">
    <property type="entry name" value="CHIT_BIND_RR_2"/>
    <property type="match status" value="1"/>
</dbReference>
<evidence type="ECO:0000313" key="5">
    <source>
        <dbReference type="RefSeq" id="XP_028146205.1"/>
    </source>
</evidence>
<feature type="signal peptide" evidence="4">
    <location>
        <begin position="1"/>
        <end position="18"/>
    </location>
</feature>
<feature type="compositionally biased region" description="Basic and acidic residues" evidence="3">
    <location>
        <begin position="103"/>
        <end position="112"/>
    </location>
</feature>
<keyword evidence="1 2" id="KW-0193">Cuticle</keyword>
<evidence type="ECO:0000256" key="4">
    <source>
        <dbReference type="SAM" id="SignalP"/>
    </source>
</evidence>
<protein>
    <submittedName>
        <fullName evidence="5">Larval cuticle protein A2B-like</fullName>
    </submittedName>
</protein>
<dbReference type="GO" id="GO:0005615">
    <property type="term" value="C:extracellular space"/>
    <property type="evidence" value="ECO:0007669"/>
    <property type="project" value="TreeGrafter"/>
</dbReference>
<dbReference type="InterPro" id="IPR000618">
    <property type="entry name" value="Insect_cuticle"/>
</dbReference>
<evidence type="ECO:0000256" key="3">
    <source>
        <dbReference type="SAM" id="MobiDB-lite"/>
    </source>
</evidence>
<dbReference type="GO" id="GO:0042302">
    <property type="term" value="F:structural constituent of cuticle"/>
    <property type="evidence" value="ECO:0007669"/>
    <property type="project" value="UniProtKB-UniRule"/>
</dbReference>
<evidence type="ECO:0000256" key="2">
    <source>
        <dbReference type="PROSITE-ProRule" id="PRU00497"/>
    </source>
</evidence>
<accession>A0A6P7GQZ7</accession>
<gene>
    <name evidence="5" type="primary">LOC114339731</name>
</gene>
<feature type="chain" id="PRO_5028309624" evidence="4">
    <location>
        <begin position="19"/>
        <end position="153"/>
    </location>
</feature>
<organism evidence="5">
    <name type="scientific">Diabrotica virgifera virgifera</name>
    <name type="common">western corn rootworm</name>
    <dbReference type="NCBI Taxonomy" id="50390"/>
    <lineage>
        <taxon>Eukaryota</taxon>
        <taxon>Metazoa</taxon>
        <taxon>Ecdysozoa</taxon>
        <taxon>Arthropoda</taxon>
        <taxon>Hexapoda</taxon>
        <taxon>Insecta</taxon>
        <taxon>Pterygota</taxon>
        <taxon>Neoptera</taxon>
        <taxon>Endopterygota</taxon>
        <taxon>Coleoptera</taxon>
        <taxon>Polyphaga</taxon>
        <taxon>Cucujiformia</taxon>
        <taxon>Chrysomeloidea</taxon>
        <taxon>Chrysomelidae</taxon>
        <taxon>Galerucinae</taxon>
        <taxon>Diabroticina</taxon>
        <taxon>Diabroticites</taxon>
        <taxon>Diabrotica</taxon>
    </lineage>
</organism>